<reference evidence="1 2" key="1">
    <citation type="submission" date="2020-08" db="EMBL/GenBank/DDBJ databases">
        <title>Complete genome sequence of Raphidiopsis curvispora isolated from drinking water reservoir in South Korea.</title>
        <authorList>
            <person name="Jeong J."/>
        </authorList>
    </citation>
    <scope>NUCLEOTIDE SEQUENCE [LARGE SCALE GENOMIC DNA]</scope>
    <source>
        <strain evidence="1 2">GIHE-G1</strain>
        <plasmid evidence="1 2">p-r.curvispora1</plasmid>
    </source>
</reference>
<gene>
    <name evidence="1" type="ORF">IAR63_17690</name>
</gene>
<proteinExistence type="predicted"/>
<dbReference type="EMBL" id="CP060823">
    <property type="protein sequence ID" value="QNP31422.1"/>
    <property type="molecule type" value="Genomic_DNA"/>
</dbReference>
<dbReference type="Proteomes" id="UP000516013">
    <property type="component" value="Plasmid p-r.curvispora1"/>
</dbReference>
<accession>A0A7H0F5V6</accession>
<geneLocation type="plasmid" evidence="1 2">
    <name>p-r.curvispora1</name>
</geneLocation>
<dbReference type="KEGG" id="ccur:IAR63_17690"/>
<keyword evidence="2" id="KW-1185">Reference proteome</keyword>
<dbReference type="AlphaFoldDB" id="A0A7H0F5V6"/>
<organism evidence="1 2">
    <name type="scientific">Cylindrospermopsis curvispora GIHE-G1</name>
    <dbReference type="NCBI Taxonomy" id="2666332"/>
    <lineage>
        <taxon>Bacteria</taxon>
        <taxon>Bacillati</taxon>
        <taxon>Cyanobacteriota</taxon>
        <taxon>Cyanophyceae</taxon>
        <taxon>Nostocales</taxon>
        <taxon>Aphanizomenonaceae</taxon>
        <taxon>Cylindrospermopsis</taxon>
    </lineage>
</organism>
<keyword evidence="1" id="KW-0614">Plasmid</keyword>
<protein>
    <submittedName>
        <fullName evidence="1">Uncharacterized protein</fullName>
    </submittedName>
</protein>
<sequence>MLKISLEKIRQSHLTKKSSVTHSLRCDRLIYDVSKSMLNSDRKRFPSKDKSVISMLLGYLPGDRLWESSLLPSQWKILNMRTGDRTSDSSQGKNLNVVRGDCIALHTGEPS</sequence>
<evidence type="ECO:0000313" key="1">
    <source>
        <dbReference type="EMBL" id="QNP31422.1"/>
    </source>
</evidence>
<dbReference type="RefSeq" id="WP_187707587.1">
    <property type="nucleotide sequence ID" value="NZ_CP060823.1"/>
</dbReference>
<name>A0A7H0F5V6_9CYAN</name>
<evidence type="ECO:0000313" key="2">
    <source>
        <dbReference type="Proteomes" id="UP000516013"/>
    </source>
</evidence>